<dbReference type="Gene3D" id="3.10.620.30">
    <property type="match status" value="1"/>
</dbReference>
<name>A0A540WRC6_9BACT</name>
<dbReference type="PANTHER" id="PTHR33490:SF3">
    <property type="entry name" value="CONSERVED INTEGRAL MEMBRANE PROTEIN"/>
    <property type="match status" value="1"/>
</dbReference>
<keyword evidence="2" id="KW-0732">Signal</keyword>
<comment type="caution">
    <text evidence="4">The sequence shown here is derived from an EMBL/GenBank/DDBJ whole genome shotgun (WGS) entry which is preliminary data.</text>
</comment>
<dbReference type="SMART" id="SM00460">
    <property type="entry name" value="TGc"/>
    <property type="match status" value="1"/>
</dbReference>
<gene>
    <name evidence="4" type="ORF">FJV41_33430</name>
</gene>
<organism evidence="4 5">
    <name type="scientific">Myxococcus llanfairpwllgwyngyllgogerychwyrndrobwllllantysiliogogogochensis</name>
    <dbReference type="NCBI Taxonomy" id="2590453"/>
    <lineage>
        <taxon>Bacteria</taxon>
        <taxon>Pseudomonadati</taxon>
        <taxon>Myxococcota</taxon>
        <taxon>Myxococcia</taxon>
        <taxon>Myxococcales</taxon>
        <taxon>Cystobacterineae</taxon>
        <taxon>Myxococcaceae</taxon>
        <taxon>Myxococcus</taxon>
    </lineage>
</organism>
<dbReference type="OrthoDB" id="9790856at2"/>
<dbReference type="PANTHER" id="PTHR33490">
    <property type="entry name" value="BLR5614 PROTEIN-RELATED"/>
    <property type="match status" value="1"/>
</dbReference>
<evidence type="ECO:0000313" key="4">
    <source>
        <dbReference type="EMBL" id="TQF11575.1"/>
    </source>
</evidence>
<accession>A0A540WRC6</accession>
<feature type="chain" id="PRO_5021779495" evidence="2">
    <location>
        <begin position="41"/>
        <end position="509"/>
    </location>
</feature>
<evidence type="ECO:0000313" key="5">
    <source>
        <dbReference type="Proteomes" id="UP000315369"/>
    </source>
</evidence>
<dbReference type="EMBL" id="VIFM01000180">
    <property type="protein sequence ID" value="TQF11575.1"/>
    <property type="molecule type" value="Genomic_DNA"/>
</dbReference>
<feature type="domain" description="Transglutaminase-like" evidence="3">
    <location>
        <begin position="412"/>
        <end position="476"/>
    </location>
</feature>
<feature type="region of interest" description="Disordered" evidence="1">
    <location>
        <begin position="336"/>
        <end position="357"/>
    </location>
</feature>
<dbReference type="Proteomes" id="UP000315369">
    <property type="component" value="Unassembled WGS sequence"/>
</dbReference>
<dbReference type="SUPFAM" id="SSF54001">
    <property type="entry name" value="Cysteine proteinases"/>
    <property type="match status" value="1"/>
</dbReference>
<dbReference type="InterPro" id="IPR038765">
    <property type="entry name" value="Papain-like_cys_pep_sf"/>
</dbReference>
<dbReference type="AlphaFoldDB" id="A0A540WRC6"/>
<sequence>MKTLTASPVRRGVMTRTLRPMSLALVSLCALLTGAPAAWAQAPAPTAPAALSDVVKAPRPQGGEFFGLYLMDKKVGWLFTDLVVMPGEPARVKSINQLVFKALVGTRLSERNHREERVYEAKPGGRLLSFSVVQRGDGGDQTLEGTATPEGGMRVVRKRLGHADEVLPVAATKERVEDADQARVALARKAKVDGFVLDGMDLETYGLTTTMEPAEQRTVNGVKVKLGKASSISQKEKVPVVSYVTQRGEMVLVDFGQTMQARKETEAVAKRMDLVEVFGLTRVVLPKPLPESARAVPGNVKLVVTGLPEKFRVGTYRQKFAARPDGSVEVTLQAAAPSTAARKPRPVADPDGGENLKSNLIVESDAPAIREQSKKIIGDEKDAYRAAQKVNTWVATHLEKDYGASADRATDVLRQKRGDCTEHSLLSVALLRAAGIPARRVDGVIYMVNQDGVPALYWHEWVEAFVGEWTQLDPTFNQPVADATHFAFGYEGNAEITPLIGTLKVTEVK</sequence>
<proteinExistence type="predicted"/>
<evidence type="ECO:0000259" key="3">
    <source>
        <dbReference type="SMART" id="SM00460"/>
    </source>
</evidence>
<evidence type="ECO:0000256" key="1">
    <source>
        <dbReference type="SAM" id="MobiDB-lite"/>
    </source>
</evidence>
<feature type="signal peptide" evidence="2">
    <location>
        <begin position="1"/>
        <end position="40"/>
    </location>
</feature>
<dbReference type="InterPro" id="IPR002931">
    <property type="entry name" value="Transglutaminase-like"/>
</dbReference>
<reference evidence="4 5" key="1">
    <citation type="submission" date="2019-06" db="EMBL/GenBank/DDBJ databases">
        <authorList>
            <person name="Livingstone P."/>
            <person name="Whitworth D."/>
        </authorList>
    </citation>
    <scope>NUCLEOTIDE SEQUENCE [LARGE SCALE GENOMIC DNA]</scope>
    <source>
        <strain evidence="4 5">AM401</strain>
    </source>
</reference>
<keyword evidence="5" id="KW-1185">Reference proteome</keyword>
<protein>
    <submittedName>
        <fullName evidence="4">Transglutaminase domain-containing protein</fullName>
    </submittedName>
</protein>
<evidence type="ECO:0000256" key="2">
    <source>
        <dbReference type="SAM" id="SignalP"/>
    </source>
</evidence>
<dbReference type="Pfam" id="PF01841">
    <property type="entry name" value="Transglut_core"/>
    <property type="match status" value="1"/>
</dbReference>